<evidence type="ECO:0000313" key="2">
    <source>
        <dbReference type="Proteomes" id="UP000828390"/>
    </source>
</evidence>
<organism evidence="1 2">
    <name type="scientific">Dreissena polymorpha</name>
    <name type="common">Zebra mussel</name>
    <name type="synonym">Mytilus polymorpha</name>
    <dbReference type="NCBI Taxonomy" id="45954"/>
    <lineage>
        <taxon>Eukaryota</taxon>
        <taxon>Metazoa</taxon>
        <taxon>Spiralia</taxon>
        <taxon>Lophotrochozoa</taxon>
        <taxon>Mollusca</taxon>
        <taxon>Bivalvia</taxon>
        <taxon>Autobranchia</taxon>
        <taxon>Heteroconchia</taxon>
        <taxon>Euheterodonta</taxon>
        <taxon>Imparidentia</taxon>
        <taxon>Neoheterodontei</taxon>
        <taxon>Myida</taxon>
        <taxon>Dreissenoidea</taxon>
        <taxon>Dreissenidae</taxon>
        <taxon>Dreissena</taxon>
    </lineage>
</organism>
<sequence length="57" mass="6335">MQPADQEPLSEHLLPEATSALHCVPPYPCLQPLIQVPSLLVIIPSQWREQGMLHKGP</sequence>
<evidence type="ECO:0000313" key="1">
    <source>
        <dbReference type="EMBL" id="KAH3748441.1"/>
    </source>
</evidence>
<proteinExistence type="predicted"/>
<gene>
    <name evidence="1" type="ORF">DPMN_182887</name>
</gene>
<protein>
    <submittedName>
        <fullName evidence="1">Uncharacterized protein</fullName>
    </submittedName>
</protein>
<dbReference type="EMBL" id="JAIWYP010000010">
    <property type="protein sequence ID" value="KAH3748441.1"/>
    <property type="molecule type" value="Genomic_DNA"/>
</dbReference>
<accession>A0A9D4DGK1</accession>
<dbReference type="Proteomes" id="UP000828390">
    <property type="component" value="Unassembled WGS sequence"/>
</dbReference>
<comment type="caution">
    <text evidence="1">The sequence shown here is derived from an EMBL/GenBank/DDBJ whole genome shotgun (WGS) entry which is preliminary data.</text>
</comment>
<reference evidence="1" key="1">
    <citation type="journal article" date="2019" name="bioRxiv">
        <title>The Genome of the Zebra Mussel, Dreissena polymorpha: A Resource for Invasive Species Research.</title>
        <authorList>
            <person name="McCartney M.A."/>
            <person name="Auch B."/>
            <person name="Kono T."/>
            <person name="Mallez S."/>
            <person name="Zhang Y."/>
            <person name="Obille A."/>
            <person name="Becker A."/>
            <person name="Abrahante J.E."/>
            <person name="Garbe J."/>
            <person name="Badalamenti J.P."/>
            <person name="Herman A."/>
            <person name="Mangelson H."/>
            <person name="Liachko I."/>
            <person name="Sullivan S."/>
            <person name="Sone E.D."/>
            <person name="Koren S."/>
            <person name="Silverstein K.A.T."/>
            <person name="Beckman K.B."/>
            <person name="Gohl D.M."/>
        </authorList>
    </citation>
    <scope>NUCLEOTIDE SEQUENCE</scope>
    <source>
        <strain evidence="1">Duluth1</strain>
        <tissue evidence="1">Whole animal</tissue>
    </source>
</reference>
<name>A0A9D4DGK1_DREPO</name>
<dbReference type="AlphaFoldDB" id="A0A9D4DGK1"/>
<keyword evidence="2" id="KW-1185">Reference proteome</keyword>
<reference evidence="1" key="2">
    <citation type="submission" date="2020-11" db="EMBL/GenBank/DDBJ databases">
        <authorList>
            <person name="McCartney M.A."/>
            <person name="Auch B."/>
            <person name="Kono T."/>
            <person name="Mallez S."/>
            <person name="Becker A."/>
            <person name="Gohl D.M."/>
            <person name="Silverstein K.A.T."/>
            <person name="Koren S."/>
            <person name="Bechman K.B."/>
            <person name="Herman A."/>
            <person name="Abrahante J.E."/>
            <person name="Garbe J."/>
        </authorList>
    </citation>
    <scope>NUCLEOTIDE SEQUENCE</scope>
    <source>
        <strain evidence="1">Duluth1</strain>
        <tissue evidence="1">Whole animal</tissue>
    </source>
</reference>